<reference evidence="1" key="2">
    <citation type="journal article" date="2015" name="Data Brief">
        <title>Shoot transcriptome of the giant reed, Arundo donax.</title>
        <authorList>
            <person name="Barrero R.A."/>
            <person name="Guerrero F.D."/>
            <person name="Moolhuijzen P."/>
            <person name="Goolsby J.A."/>
            <person name="Tidwell J."/>
            <person name="Bellgard S.E."/>
            <person name="Bellgard M.I."/>
        </authorList>
    </citation>
    <scope>NUCLEOTIDE SEQUENCE</scope>
    <source>
        <tissue evidence="1">Shoot tissue taken approximately 20 cm above the soil surface</tissue>
    </source>
</reference>
<protein>
    <submittedName>
        <fullName evidence="1">Uncharacterized protein</fullName>
    </submittedName>
</protein>
<dbReference type="EMBL" id="GBRH01170327">
    <property type="protein sequence ID" value="JAE27569.1"/>
    <property type="molecule type" value="Transcribed_RNA"/>
</dbReference>
<accession>A0A0A9GVK1</accession>
<dbReference type="AlphaFoldDB" id="A0A0A9GVK1"/>
<evidence type="ECO:0000313" key="1">
    <source>
        <dbReference type="EMBL" id="JAE27569.1"/>
    </source>
</evidence>
<sequence>MIEIPAPKYIKVLQVQQIT</sequence>
<name>A0A0A9GVK1_ARUDO</name>
<organism evidence="1">
    <name type="scientific">Arundo donax</name>
    <name type="common">Giant reed</name>
    <name type="synonym">Donax arundinaceus</name>
    <dbReference type="NCBI Taxonomy" id="35708"/>
    <lineage>
        <taxon>Eukaryota</taxon>
        <taxon>Viridiplantae</taxon>
        <taxon>Streptophyta</taxon>
        <taxon>Embryophyta</taxon>
        <taxon>Tracheophyta</taxon>
        <taxon>Spermatophyta</taxon>
        <taxon>Magnoliopsida</taxon>
        <taxon>Liliopsida</taxon>
        <taxon>Poales</taxon>
        <taxon>Poaceae</taxon>
        <taxon>PACMAD clade</taxon>
        <taxon>Arundinoideae</taxon>
        <taxon>Arundineae</taxon>
        <taxon>Arundo</taxon>
    </lineage>
</organism>
<proteinExistence type="predicted"/>
<reference evidence="1" key="1">
    <citation type="submission" date="2014-09" db="EMBL/GenBank/DDBJ databases">
        <authorList>
            <person name="Magalhaes I.L.F."/>
            <person name="Oliveira U."/>
            <person name="Santos F.R."/>
            <person name="Vidigal T.H.D.A."/>
            <person name="Brescovit A.D."/>
            <person name="Santos A.J."/>
        </authorList>
    </citation>
    <scope>NUCLEOTIDE SEQUENCE</scope>
    <source>
        <tissue evidence="1">Shoot tissue taken approximately 20 cm above the soil surface</tissue>
    </source>
</reference>